<dbReference type="SUPFAM" id="SSF46785">
    <property type="entry name" value="Winged helix' DNA-binding domain"/>
    <property type="match status" value="1"/>
</dbReference>
<dbReference type="InterPro" id="IPR036390">
    <property type="entry name" value="WH_DNA-bd_sf"/>
</dbReference>
<name>A0A1I5MV23_9PSED</name>
<accession>A0A1I5MV23</accession>
<evidence type="ECO:0000256" key="3">
    <source>
        <dbReference type="ARBA" id="ARBA00023125"/>
    </source>
</evidence>
<comment type="similarity">
    <text evidence="1">Belongs to the LysR transcriptional regulatory family.</text>
</comment>
<dbReference type="GO" id="GO:0000976">
    <property type="term" value="F:transcription cis-regulatory region binding"/>
    <property type="evidence" value="ECO:0007669"/>
    <property type="project" value="TreeGrafter"/>
</dbReference>
<keyword evidence="7" id="KW-1185">Reference proteome</keyword>
<organism evidence="6 7">
    <name type="scientific">Pseudomonas borbori</name>
    <dbReference type="NCBI Taxonomy" id="289003"/>
    <lineage>
        <taxon>Bacteria</taxon>
        <taxon>Pseudomonadati</taxon>
        <taxon>Pseudomonadota</taxon>
        <taxon>Gammaproteobacteria</taxon>
        <taxon>Pseudomonadales</taxon>
        <taxon>Pseudomonadaceae</taxon>
        <taxon>Pseudomonas</taxon>
    </lineage>
</organism>
<evidence type="ECO:0000313" key="6">
    <source>
        <dbReference type="EMBL" id="SFP12916.1"/>
    </source>
</evidence>
<evidence type="ECO:0000256" key="4">
    <source>
        <dbReference type="ARBA" id="ARBA00023163"/>
    </source>
</evidence>
<protein>
    <submittedName>
        <fullName evidence="6">DNA-binding transcriptional regulator, LysR family</fullName>
    </submittedName>
</protein>
<keyword evidence="2" id="KW-0805">Transcription regulation</keyword>
<evidence type="ECO:0000256" key="2">
    <source>
        <dbReference type="ARBA" id="ARBA00023015"/>
    </source>
</evidence>
<proteinExistence type="inferred from homology"/>
<dbReference type="SUPFAM" id="SSF53850">
    <property type="entry name" value="Periplasmic binding protein-like II"/>
    <property type="match status" value="1"/>
</dbReference>
<feature type="domain" description="HTH lysR-type" evidence="5">
    <location>
        <begin position="35"/>
        <end position="92"/>
    </location>
</feature>
<dbReference type="Proteomes" id="UP000198784">
    <property type="component" value="Unassembled WGS sequence"/>
</dbReference>
<keyword evidence="4" id="KW-0804">Transcription</keyword>
<reference evidence="7" key="1">
    <citation type="submission" date="2016-10" db="EMBL/GenBank/DDBJ databases">
        <authorList>
            <person name="Varghese N."/>
            <person name="Submissions S."/>
        </authorList>
    </citation>
    <scope>NUCLEOTIDE SEQUENCE [LARGE SCALE GENOMIC DNA]</scope>
    <source>
        <strain evidence="7">DSM 17834</strain>
    </source>
</reference>
<sequence length="332" mass="36434">MGAVFSGKNAQLQILISAFPMYREPEVWVIQLHDVDLKLLRVFATIVKCGGFSAAQAALNAGQSTISEQMSHLETRLGVKLCQRGRSGFHLTEQGVAVHEATLRLLAAVENFCLDADVLKQHISGQLNLGIIDTTITDPDSPIPRTTQRFVSRGHDVHLNVYIGSPAELEERVLDGRLHLAVGHFPIHVPGLSYSALYQEALGLYCGRRHPLFASQTEGARLLEEIRASRIVARGYMQHYDLEQLGASKAAATVDNIEALAILIISGAYLGFLPVHFAAQWVKSDDMRQLATNQLQLMSPFDVISRRGLAPPPILRAFLEDLATCSRTANHG</sequence>
<evidence type="ECO:0000259" key="5">
    <source>
        <dbReference type="PROSITE" id="PS50931"/>
    </source>
</evidence>
<dbReference type="InterPro" id="IPR005119">
    <property type="entry name" value="LysR_subst-bd"/>
</dbReference>
<dbReference type="PANTHER" id="PTHR30126">
    <property type="entry name" value="HTH-TYPE TRANSCRIPTIONAL REGULATOR"/>
    <property type="match status" value="1"/>
</dbReference>
<dbReference type="InterPro" id="IPR036388">
    <property type="entry name" value="WH-like_DNA-bd_sf"/>
</dbReference>
<dbReference type="Pfam" id="PF03466">
    <property type="entry name" value="LysR_substrate"/>
    <property type="match status" value="1"/>
</dbReference>
<keyword evidence="3 6" id="KW-0238">DNA-binding</keyword>
<dbReference type="EMBL" id="FOWX01000005">
    <property type="protein sequence ID" value="SFP12916.1"/>
    <property type="molecule type" value="Genomic_DNA"/>
</dbReference>
<dbReference type="STRING" id="289003.SAMN05216190_105105"/>
<dbReference type="PROSITE" id="PS50931">
    <property type="entry name" value="HTH_LYSR"/>
    <property type="match status" value="1"/>
</dbReference>
<dbReference type="AlphaFoldDB" id="A0A1I5MV23"/>
<dbReference type="InterPro" id="IPR000847">
    <property type="entry name" value="LysR_HTH_N"/>
</dbReference>
<dbReference type="Gene3D" id="1.10.10.10">
    <property type="entry name" value="Winged helix-like DNA-binding domain superfamily/Winged helix DNA-binding domain"/>
    <property type="match status" value="1"/>
</dbReference>
<evidence type="ECO:0000313" key="7">
    <source>
        <dbReference type="Proteomes" id="UP000198784"/>
    </source>
</evidence>
<dbReference type="Gene3D" id="3.40.190.290">
    <property type="match status" value="1"/>
</dbReference>
<dbReference type="CDD" id="cd05466">
    <property type="entry name" value="PBP2_LTTR_substrate"/>
    <property type="match status" value="1"/>
</dbReference>
<dbReference type="Pfam" id="PF00126">
    <property type="entry name" value="HTH_1"/>
    <property type="match status" value="1"/>
</dbReference>
<evidence type="ECO:0000256" key="1">
    <source>
        <dbReference type="ARBA" id="ARBA00009437"/>
    </source>
</evidence>
<dbReference type="PANTHER" id="PTHR30126:SF98">
    <property type="entry name" value="HTH-TYPE TRANSCRIPTIONAL ACTIVATOR BAUR"/>
    <property type="match status" value="1"/>
</dbReference>
<dbReference type="GO" id="GO:0003700">
    <property type="term" value="F:DNA-binding transcription factor activity"/>
    <property type="evidence" value="ECO:0007669"/>
    <property type="project" value="InterPro"/>
</dbReference>
<gene>
    <name evidence="6" type="ORF">SAMN05216190_105105</name>
</gene>